<dbReference type="EMBL" id="SVCM01000206">
    <property type="protein sequence ID" value="MBE6061866.1"/>
    <property type="molecule type" value="Genomic_DNA"/>
</dbReference>
<protein>
    <submittedName>
        <fullName evidence="1">Uncharacterized protein</fullName>
    </submittedName>
</protein>
<comment type="caution">
    <text evidence="1">The sequence shown here is derived from an EMBL/GenBank/DDBJ whole genome shotgun (WGS) entry which is preliminary data.</text>
</comment>
<name>A0A927WAG3_9CLOT</name>
<sequence>MFDIEKAKSKGLDARTIEILQSINENTAKRESCILHEFERIDSSLFKYRCKNCGCVEDGGFVLAYEQGLKHGRNIPD</sequence>
<evidence type="ECO:0000313" key="2">
    <source>
        <dbReference type="Proteomes" id="UP000768462"/>
    </source>
</evidence>
<gene>
    <name evidence="1" type="ORF">E7215_17145</name>
</gene>
<evidence type="ECO:0000313" key="1">
    <source>
        <dbReference type="EMBL" id="MBE6061866.1"/>
    </source>
</evidence>
<organism evidence="1 2">
    <name type="scientific">Clostridium sulfidigenes</name>
    <dbReference type="NCBI Taxonomy" id="318464"/>
    <lineage>
        <taxon>Bacteria</taxon>
        <taxon>Bacillati</taxon>
        <taxon>Bacillota</taxon>
        <taxon>Clostridia</taxon>
        <taxon>Eubacteriales</taxon>
        <taxon>Clostridiaceae</taxon>
        <taxon>Clostridium</taxon>
    </lineage>
</organism>
<reference evidence="1" key="1">
    <citation type="submission" date="2019-04" db="EMBL/GenBank/DDBJ databases">
        <title>Evolution of Biomass-Degrading Anaerobic Consortia Revealed by Metagenomics.</title>
        <authorList>
            <person name="Peng X."/>
        </authorList>
    </citation>
    <scope>NUCLEOTIDE SEQUENCE</scope>
    <source>
        <strain evidence="1">SIG254</strain>
    </source>
</reference>
<dbReference type="Proteomes" id="UP000768462">
    <property type="component" value="Unassembled WGS sequence"/>
</dbReference>
<proteinExistence type="predicted"/>
<dbReference type="AlphaFoldDB" id="A0A927WAG3"/>
<accession>A0A927WAG3</accession>